<proteinExistence type="predicted"/>
<evidence type="ECO:0000313" key="1">
    <source>
        <dbReference type="EMBL" id="DAD55648.1"/>
    </source>
</evidence>
<name>A0A8D9UHJ2_9VIRU</name>
<protein>
    <submittedName>
        <fullName evidence="1">Uncharacterized protein</fullName>
    </submittedName>
</protein>
<organism evidence="1">
    <name type="scientific">Bacteriophage sp</name>
    <dbReference type="NCBI Taxonomy" id="38018"/>
    <lineage>
        <taxon>Viruses</taxon>
    </lineage>
</organism>
<dbReference type="EMBL" id="BK029940">
    <property type="protein sequence ID" value="DAD55648.1"/>
    <property type="molecule type" value="Genomic_DNA"/>
</dbReference>
<accession>A0A8D9UHJ2</accession>
<reference evidence="1" key="1">
    <citation type="journal article" date="2021" name="Proc. Natl. Acad. Sci. U.S.A.">
        <title>A Catalog of Tens of Thousands of Viruses from Human Metagenomes Reveals Hidden Associations with Chronic Diseases.</title>
        <authorList>
            <person name="Tisza M.J."/>
            <person name="Buck C.B."/>
        </authorList>
    </citation>
    <scope>NUCLEOTIDE SEQUENCE</scope>
    <source>
        <strain evidence="1">CtOZu12</strain>
    </source>
</reference>
<sequence>MKFIEKILMASEDVKSYLVSGVCKDKELADGSLVEIGDLIDHEVYKGLKDMNTREIKPYAGTGRVGIVDYVGVSKGEIMGVIYSEGVKTCGLPCPAGAHTRVRCLKLGDEFYLGEDNFESAPTAGQYAVAGSDGQWAPAAAAADDKLCVKVEFGKDKIIGVKNEGKKFYCTVIHE</sequence>